<dbReference type="EMBL" id="JAFBBZ010000001">
    <property type="protein sequence ID" value="MBM7509936.1"/>
    <property type="molecule type" value="Genomic_DNA"/>
</dbReference>
<dbReference type="Gene3D" id="3.30.950.10">
    <property type="entry name" value="Methyltransferase, Cobalt-precorrin-4 Transmethylase, Domain 2"/>
    <property type="match status" value="2"/>
</dbReference>
<dbReference type="CDD" id="cd11645">
    <property type="entry name" value="Precorrin_2_C20_MT"/>
    <property type="match status" value="1"/>
</dbReference>
<evidence type="ECO:0000256" key="4">
    <source>
        <dbReference type="ARBA" id="ARBA00022603"/>
    </source>
</evidence>
<dbReference type="InterPro" id="IPR006363">
    <property type="entry name" value="Cbl_synth_CobJ/CibH_dom"/>
</dbReference>
<keyword evidence="5 8" id="KW-0808">Transferase</keyword>
<dbReference type="CDD" id="cd11646">
    <property type="entry name" value="Precorrin_3B_C17_MT"/>
    <property type="match status" value="1"/>
</dbReference>
<feature type="domain" description="Tetrapyrrole methylase" evidence="7">
    <location>
        <begin position="264"/>
        <end position="471"/>
    </location>
</feature>
<keyword evidence="4 8" id="KW-0489">Methyltransferase</keyword>
<dbReference type="PANTHER" id="PTHR47036">
    <property type="entry name" value="COBALT-FACTOR III C(17)-METHYLTRANSFERASE-RELATED"/>
    <property type="match status" value="1"/>
</dbReference>
<comment type="similarity">
    <text evidence="2">Belongs to the precorrin methyltransferase family.</text>
</comment>
<dbReference type="NCBIfam" id="NF004647">
    <property type="entry name" value="PRK05990.1"/>
    <property type="match status" value="1"/>
</dbReference>
<dbReference type="InterPro" id="IPR003043">
    <property type="entry name" value="Uropor_MeTrfase_CS"/>
</dbReference>
<sequence>MSGRLYGVGLGPGDPELVTLKAARLIGSADVVAYHAGVGKRSNARRIAADLVPPGVVEEELRYPVTTGTTDHPGGYAGAMADFYAECGERLAAHLEAGRDVVVLAEGDPLFYGSFMYLHDQLAERFETEIVPGVPAFAAATAATATPLVRQTDVLTVLPGTLPKAELARRLADTDAAVIMKLGRTFPAVREALAEAGRLDHALYVERAAMPEERWLPVADVDPASVPYFSLVVVPGDSLAGRGRRAPRAEPQVSADRTAPAAELLVVGLGPGPERWLTPEVEAALAEVDHVVGYAPYVARVPQRAGLSRHASGNTVEVDRARLALELARGGERVAVVSGGDAGVFGMASAVYEAVDADPALADVPVRVLPGVSAVQAVAARAGAPVGADFAVVSLSDRLKPWSVVEKRLRAIAEADLVLAVYNPASRSRTEQVVAMQKVLLEHRSPDTVVVVGRDVGRAEESLEVTTLGALDPATIDMKCLLLVGATSTRVGAGGAVWTPRYVEPQAAGG</sequence>
<dbReference type="NCBIfam" id="TIGR01466">
    <property type="entry name" value="cobJ_cbiH"/>
    <property type="match status" value="1"/>
</dbReference>
<evidence type="ECO:0000313" key="9">
    <source>
        <dbReference type="Proteomes" id="UP000732378"/>
    </source>
</evidence>
<evidence type="ECO:0000259" key="7">
    <source>
        <dbReference type="Pfam" id="PF00590"/>
    </source>
</evidence>
<dbReference type="NCBIfam" id="TIGR01467">
    <property type="entry name" value="cobI_cbiL"/>
    <property type="match status" value="1"/>
</dbReference>
<proteinExistence type="inferred from homology"/>
<dbReference type="RefSeq" id="WP_193667429.1">
    <property type="nucleotide sequence ID" value="NZ_JACDTV010000002.1"/>
</dbReference>
<dbReference type="Proteomes" id="UP000732378">
    <property type="component" value="Unassembled WGS sequence"/>
</dbReference>
<dbReference type="InterPro" id="IPR006364">
    <property type="entry name" value="CobI/CbiL/CobIJ_dom"/>
</dbReference>
<evidence type="ECO:0000256" key="1">
    <source>
        <dbReference type="ARBA" id="ARBA00004953"/>
    </source>
</evidence>
<dbReference type="InterPro" id="IPR000878">
    <property type="entry name" value="4pyrrol_Mease"/>
</dbReference>
<dbReference type="InterPro" id="IPR014777">
    <property type="entry name" value="4pyrrole_Mease_sub1"/>
</dbReference>
<dbReference type="GO" id="GO:0030788">
    <property type="term" value="F:precorrin-2 C20-methyltransferase activity"/>
    <property type="evidence" value="ECO:0007669"/>
    <property type="project" value="UniProtKB-EC"/>
</dbReference>
<dbReference type="InterPro" id="IPR051810">
    <property type="entry name" value="Precorrin_MeTrfase"/>
</dbReference>
<protein>
    <submittedName>
        <fullName evidence="8">Precorrin-2 C20-methyltransferase/precorrin-3B C17-methyltransferase</fullName>
        <ecNumber evidence="8">2.1.1.130</ecNumber>
        <ecNumber evidence="8">2.1.1.131</ecNumber>
    </submittedName>
</protein>
<evidence type="ECO:0000256" key="6">
    <source>
        <dbReference type="ARBA" id="ARBA00022691"/>
    </source>
</evidence>
<keyword evidence="3" id="KW-0169">Cobalamin biosynthesis</keyword>
<name>A0ABS2MFH0_9ACTN</name>
<dbReference type="PANTHER" id="PTHR47036:SF1">
    <property type="entry name" value="COBALT-FACTOR III C(17)-METHYLTRANSFERASE-RELATED"/>
    <property type="match status" value="1"/>
</dbReference>
<dbReference type="EC" id="2.1.1.131" evidence="8"/>
<feature type="domain" description="Tetrapyrrole methylase" evidence="7">
    <location>
        <begin position="4"/>
        <end position="215"/>
    </location>
</feature>
<dbReference type="InterPro" id="IPR012382">
    <property type="entry name" value="CobI/CbiL"/>
</dbReference>
<dbReference type="GO" id="GO:0030789">
    <property type="term" value="F:precorrin-3B C17-methyltransferase activity"/>
    <property type="evidence" value="ECO:0007669"/>
    <property type="project" value="UniProtKB-EC"/>
</dbReference>
<evidence type="ECO:0000256" key="5">
    <source>
        <dbReference type="ARBA" id="ARBA00022679"/>
    </source>
</evidence>
<dbReference type="Gene3D" id="3.40.1010.10">
    <property type="entry name" value="Cobalt-precorrin-4 Transmethylase, Domain 1"/>
    <property type="match status" value="2"/>
</dbReference>
<organism evidence="8 9">
    <name type="scientific">Nocardioides salarius</name>
    <dbReference type="NCBI Taxonomy" id="374513"/>
    <lineage>
        <taxon>Bacteria</taxon>
        <taxon>Bacillati</taxon>
        <taxon>Actinomycetota</taxon>
        <taxon>Actinomycetes</taxon>
        <taxon>Propionibacteriales</taxon>
        <taxon>Nocardioidaceae</taxon>
        <taxon>Nocardioides</taxon>
    </lineage>
</organism>
<dbReference type="InterPro" id="IPR014776">
    <property type="entry name" value="4pyrrole_Mease_sub2"/>
</dbReference>
<comment type="caution">
    <text evidence="8">The sequence shown here is derived from an EMBL/GenBank/DDBJ whole genome shotgun (WGS) entry which is preliminary data.</text>
</comment>
<accession>A0ABS2MFH0</accession>
<evidence type="ECO:0000256" key="2">
    <source>
        <dbReference type="ARBA" id="ARBA00005879"/>
    </source>
</evidence>
<reference evidence="8 9" key="1">
    <citation type="submission" date="2021-01" db="EMBL/GenBank/DDBJ databases">
        <title>Sequencing the genomes of 1000 actinobacteria strains.</title>
        <authorList>
            <person name="Klenk H.-P."/>
        </authorList>
    </citation>
    <scope>NUCLEOTIDE SEQUENCE [LARGE SCALE GENOMIC DNA]</scope>
    <source>
        <strain evidence="8 9">DSM 18239</strain>
    </source>
</reference>
<comment type="pathway">
    <text evidence="1">Cofactor biosynthesis; adenosylcobalamin biosynthesis.</text>
</comment>
<keyword evidence="6" id="KW-0949">S-adenosyl-L-methionine</keyword>
<dbReference type="EC" id="2.1.1.130" evidence="8"/>
<evidence type="ECO:0000313" key="8">
    <source>
        <dbReference type="EMBL" id="MBM7509936.1"/>
    </source>
</evidence>
<dbReference type="Pfam" id="PF00590">
    <property type="entry name" value="TP_methylase"/>
    <property type="match status" value="2"/>
</dbReference>
<gene>
    <name evidence="8" type="ORF">JOE61_003750</name>
</gene>
<evidence type="ECO:0000256" key="3">
    <source>
        <dbReference type="ARBA" id="ARBA00022573"/>
    </source>
</evidence>
<dbReference type="SUPFAM" id="SSF53790">
    <property type="entry name" value="Tetrapyrrole methylase"/>
    <property type="match status" value="2"/>
</dbReference>
<dbReference type="PROSITE" id="PS00839">
    <property type="entry name" value="SUMT_1"/>
    <property type="match status" value="1"/>
</dbReference>
<keyword evidence="9" id="KW-1185">Reference proteome</keyword>
<dbReference type="GO" id="GO:0032259">
    <property type="term" value="P:methylation"/>
    <property type="evidence" value="ECO:0007669"/>
    <property type="project" value="UniProtKB-KW"/>
</dbReference>
<dbReference type="InterPro" id="IPR035996">
    <property type="entry name" value="4pyrrol_Methylase_sf"/>
</dbReference>